<keyword evidence="2" id="KW-1185">Reference proteome</keyword>
<dbReference type="PANTHER" id="PTHR47481">
    <property type="match status" value="1"/>
</dbReference>
<proteinExistence type="predicted"/>
<name>A0AAW1D8A0_9HEMI</name>
<comment type="caution">
    <text evidence="1">The sequence shown here is derived from an EMBL/GenBank/DDBJ whole genome shotgun (WGS) entry which is preliminary data.</text>
</comment>
<evidence type="ECO:0000313" key="2">
    <source>
        <dbReference type="Proteomes" id="UP001461498"/>
    </source>
</evidence>
<sequence length="228" mass="25964">MKEKDRMKFVVSTVSENILRKLVMCKTSEDMLTKLSSMFGMDLSINKLYLQNKFYCLKCEDNIMEFVEEIDNISSKLEELGDSVSDQMKVAKVLNSLPKSYDPFITAFECASQEISFEVLRGKLMFEIERRNLKKCEKVSSVKECNDEEKDEINKAFVSKDNSAVAAEHWVLARVVEVNADVCLLAVFACLITGRGRMAPGRPMRTANVPNTSNDESSKILFKFLQHL</sequence>
<gene>
    <name evidence="1" type="ORF">O3M35_007101</name>
</gene>
<dbReference type="EMBL" id="JAPXFL010000004">
    <property type="protein sequence ID" value="KAK9507193.1"/>
    <property type="molecule type" value="Genomic_DNA"/>
</dbReference>
<protein>
    <submittedName>
        <fullName evidence="1">Uncharacterized protein</fullName>
    </submittedName>
</protein>
<organism evidence="1 2">
    <name type="scientific">Rhynocoris fuscipes</name>
    <dbReference type="NCBI Taxonomy" id="488301"/>
    <lineage>
        <taxon>Eukaryota</taxon>
        <taxon>Metazoa</taxon>
        <taxon>Ecdysozoa</taxon>
        <taxon>Arthropoda</taxon>
        <taxon>Hexapoda</taxon>
        <taxon>Insecta</taxon>
        <taxon>Pterygota</taxon>
        <taxon>Neoptera</taxon>
        <taxon>Paraneoptera</taxon>
        <taxon>Hemiptera</taxon>
        <taxon>Heteroptera</taxon>
        <taxon>Panheteroptera</taxon>
        <taxon>Cimicomorpha</taxon>
        <taxon>Reduviidae</taxon>
        <taxon>Harpactorinae</taxon>
        <taxon>Harpactorini</taxon>
        <taxon>Rhynocoris</taxon>
    </lineage>
</organism>
<accession>A0AAW1D8A0</accession>
<dbReference type="Proteomes" id="UP001461498">
    <property type="component" value="Unassembled WGS sequence"/>
</dbReference>
<dbReference type="AlphaFoldDB" id="A0AAW1D8A0"/>
<evidence type="ECO:0000313" key="1">
    <source>
        <dbReference type="EMBL" id="KAK9507193.1"/>
    </source>
</evidence>
<dbReference type="PANTHER" id="PTHR47481:SF31">
    <property type="entry name" value="OS01G0873500 PROTEIN"/>
    <property type="match status" value="1"/>
</dbReference>
<dbReference type="Pfam" id="PF14223">
    <property type="entry name" value="Retrotran_gag_2"/>
    <property type="match status" value="1"/>
</dbReference>
<reference evidence="1 2" key="1">
    <citation type="submission" date="2022-12" db="EMBL/GenBank/DDBJ databases">
        <title>Chromosome-level genome assembly of true bugs.</title>
        <authorList>
            <person name="Ma L."/>
            <person name="Li H."/>
        </authorList>
    </citation>
    <scope>NUCLEOTIDE SEQUENCE [LARGE SCALE GENOMIC DNA]</scope>
    <source>
        <strain evidence="1">Lab_2022b</strain>
    </source>
</reference>